<evidence type="ECO:0000313" key="5">
    <source>
        <dbReference type="EMBL" id="MFC3680237.1"/>
    </source>
</evidence>
<dbReference type="Proteomes" id="UP001595722">
    <property type="component" value="Unassembled WGS sequence"/>
</dbReference>
<dbReference type="PANTHER" id="PTHR47894">
    <property type="entry name" value="HTH-TYPE TRANSCRIPTIONAL REGULATOR GADX"/>
    <property type="match status" value="1"/>
</dbReference>
<feature type="domain" description="HTH araC/xylS-type" evidence="4">
    <location>
        <begin position="244"/>
        <end position="343"/>
    </location>
</feature>
<gene>
    <name evidence="5" type="ORF">ACFOMG_09000</name>
</gene>
<keyword evidence="2" id="KW-0238">DNA-binding</keyword>
<dbReference type="Gene3D" id="1.10.10.60">
    <property type="entry name" value="Homeodomain-like"/>
    <property type="match status" value="1"/>
</dbReference>
<dbReference type="Pfam" id="PF12833">
    <property type="entry name" value="HTH_18"/>
    <property type="match status" value="1"/>
</dbReference>
<dbReference type="InterPro" id="IPR018060">
    <property type="entry name" value="HTH_AraC"/>
</dbReference>
<keyword evidence="3" id="KW-0804">Transcription</keyword>
<protein>
    <submittedName>
        <fullName evidence="5">Helix-turn-helix domain-containing protein</fullName>
    </submittedName>
</protein>
<dbReference type="InterPro" id="IPR032687">
    <property type="entry name" value="AraC-type_N"/>
</dbReference>
<dbReference type="SUPFAM" id="SSF46689">
    <property type="entry name" value="Homeodomain-like"/>
    <property type="match status" value="1"/>
</dbReference>
<proteinExistence type="predicted"/>
<keyword evidence="6" id="KW-1185">Reference proteome</keyword>
<dbReference type="SMART" id="SM00342">
    <property type="entry name" value="HTH_ARAC"/>
    <property type="match status" value="1"/>
</dbReference>
<dbReference type="Pfam" id="PF12625">
    <property type="entry name" value="Arabinose_bd"/>
    <property type="match status" value="1"/>
</dbReference>
<comment type="caution">
    <text evidence="5">The sequence shown here is derived from an EMBL/GenBank/DDBJ whole genome shotgun (WGS) entry which is preliminary data.</text>
</comment>
<dbReference type="EMBL" id="JBHRYB010000005">
    <property type="protein sequence ID" value="MFC3680237.1"/>
    <property type="molecule type" value="Genomic_DNA"/>
</dbReference>
<dbReference type="PROSITE" id="PS01124">
    <property type="entry name" value="HTH_ARAC_FAMILY_2"/>
    <property type="match status" value="1"/>
</dbReference>
<evidence type="ECO:0000256" key="1">
    <source>
        <dbReference type="ARBA" id="ARBA00023015"/>
    </source>
</evidence>
<name>A0ABV7VST4_9GAMM</name>
<evidence type="ECO:0000313" key="6">
    <source>
        <dbReference type="Proteomes" id="UP001595722"/>
    </source>
</evidence>
<organism evidence="5 6">
    <name type="scientific">Bacterioplanoides pacificum</name>
    <dbReference type="NCBI Taxonomy" id="1171596"/>
    <lineage>
        <taxon>Bacteria</taxon>
        <taxon>Pseudomonadati</taxon>
        <taxon>Pseudomonadota</taxon>
        <taxon>Gammaproteobacteria</taxon>
        <taxon>Oceanospirillales</taxon>
        <taxon>Oceanospirillaceae</taxon>
        <taxon>Bacterioplanoides</taxon>
    </lineage>
</organism>
<reference evidence="6" key="1">
    <citation type="journal article" date="2019" name="Int. J. Syst. Evol. Microbiol.">
        <title>The Global Catalogue of Microorganisms (GCM) 10K type strain sequencing project: providing services to taxonomists for standard genome sequencing and annotation.</title>
        <authorList>
            <consortium name="The Broad Institute Genomics Platform"/>
            <consortium name="The Broad Institute Genome Sequencing Center for Infectious Disease"/>
            <person name="Wu L."/>
            <person name="Ma J."/>
        </authorList>
    </citation>
    <scope>NUCLEOTIDE SEQUENCE [LARGE SCALE GENOMIC DNA]</scope>
    <source>
        <strain evidence="6">KCTC 42424</strain>
    </source>
</reference>
<evidence type="ECO:0000259" key="4">
    <source>
        <dbReference type="PROSITE" id="PS01124"/>
    </source>
</evidence>
<dbReference type="RefSeq" id="WP_376866124.1">
    <property type="nucleotide sequence ID" value="NZ_JBHRYB010000005.1"/>
</dbReference>
<dbReference type="PANTHER" id="PTHR47894:SF1">
    <property type="entry name" value="HTH-TYPE TRANSCRIPTIONAL REGULATOR VQSM"/>
    <property type="match status" value="1"/>
</dbReference>
<dbReference type="InterPro" id="IPR009057">
    <property type="entry name" value="Homeodomain-like_sf"/>
</dbReference>
<evidence type="ECO:0000256" key="2">
    <source>
        <dbReference type="ARBA" id="ARBA00023125"/>
    </source>
</evidence>
<accession>A0ABV7VST4</accession>
<evidence type="ECO:0000256" key="3">
    <source>
        <dbReference type="ARBA" id="ARBA00023163"/>
    </source>
</evidence>
<keyword evidence="1" id="KW-0805">Transcription regulation</keyword>
<sequence>MNELKQLKFPAIYSQLAADFIASVPRMQVMNVPLTRVYELLHIPRVTLDDPHATLNGKQVEILLATGNLIADKSERFSIQLCRQFKEDTLGLLGLALVNSPTGGDALTTFQRYIFLYSPGIDFHIKRSRHHLEVVLSPLVRFDNTIEQILFEIIFCAVSFYMQRAGIDVSAEYYLPYVLGQQKAEFEHFTRGQLFENASQAKVRFPLEVLDMPLPRPNLATHKLYIEQLEKQAEEARAAESFSLKARRHIEQQAQAGRFISRDDLAGHMAVSVRTLNRKLKEDGLSFQPLLDQARFAIARRLLIDTDKTTKHIAFDVGIQNPAVFCRAFKKWSGKTPGEFRERHRS</sequence>